<keyword evidence="4 7" id="KW-0812">Transmembrane</keyword>
<organism evidence="9 10">
    <name type="scientific">Paenibacillus mendelii</name>
    <dbReference type="NCBI Taxonomy" id="206163"/>
    <lineage>
        <taxon>Bacteria</taxon>
        <taxon>Bacillati</taxon>
        <taxon>Bacillota</taxon>
        <taxon>Bacilli</taxon>
        <taxon>Bacillales</taxon>
        <taxon>Paenibacillaceae</taxon>
        <taxon>Paenibacillus</taxon>
    </lineage>
</organism>
<keyword evidence="10" id="KW-1185">Reference proteome</keyword>
<evidence type="ECO:0000256" key="6">
    <source>
        <dbReference type="ARBA" id="ARBA00023136"/>
    </source>
</evidence>
<evidence type="ECO:0000256" key="4">
    <source>
        <dbReference type="ARBA" id="ARBA00022692"/>
    </source>
</evidence>
<dbReference type="PROSITE" id="PS51257">
    <property type="entry name" value="PROKAR_LIPOPROTEIN"/>
    <property type="match status" value="1"/>
</dbReference>
<keyword evidence="3" id="KW-1003">Cell membrane</keyword>
<feature type="domain" description="Polysaccharide chain length determinant N-terminal" evidence="8">
    <location>
        <begin position="2"/>
        <end position="91"/>
    </location>
</feature>
<feature type="transmembrane region" description="Helical" evidence="7">
    <location>
        <begin position="14"/>
        <end position="34"/>
    </location>
</feature>
<dbReference type="Proteomes" id="UP001589818">
    <property type="component" value="Unassembled WGS sequence"/>
</dbReference>
<comment type="subcellular location">
    <subcellularLocation>
        <location evidence="1">Cell membrane</location>
        <topology evidence="1">Multi-pass membrane protein</topology>
    </subcellularLocation>
</comment>
<reference evidence="9 10" key="1">
    <citation type="submission" date="2024-09" db="EMBL/GenBank/DDBJ databases">
        <authorList>
            <person name="Sun Q."/>
            <person name="Mori K."/>
        </authorList>
    </citation>
    <scope>NUCLEOTIDE SEQUENCE [LARGE SCALE GENOMIC DNA]</scope>
    <source>
        <strain evidence="9 10">CCM 4839</strain>
    </source>
</reference>
<sequence>MELKHYFKIIQKKFWLVAIIVIAACAVTAIRSYYMTTPTYIANAKLVVNQTATGEAIVLPNASLIQSNIMMINSYKEIIRSAAIMNKVVEKYPDLNVTARELAAKISITSANNSQIMNLFYKDTSYEKAAKSVNAISRVFKKEVPVIMKVDNVMVLNEAIVDDNVGPLSTNPVSNLLISFIVSLIIALGIVFLLDYLDNTYRTEAELENDLGLPMLAVVTKFSKVDRSEPLNAKKQIVGEGNYATINQ</sequence>
<evidence type="ECO:0000256" key="2">
    <source>
        <dbReference type="ARBA" id="ARBA00006683"/>
    </source>
</evidence>
<name>A0ABV6JJ79_9BACL</name>
<dbReference type="InterPro" id="IPR003856">
    <property type="entry name" value="LPS_length_determ_N"/>
</dbReference>
<dbReference type="EMBL" id="JBHLVF010000047">
    <property type="protein sequence ID" value="MFC0395973.1"/>
    <property type="molecule type" value="Genomic_DNA"/>
</dbReference>
<accession>A0ABV6JJ79</accession>
<evidence type="ECO:0000256" key="5">
    <source>
        <dbReference type="ARBA" id="ARBA00022989"/>
    </source>
</evidence>
<evidence type="ECO:0000313" key="10">
    <source>
        <dbReference type="Proteomes" id="UP001589818"/>
    </source>
</evidence>
<dbReference type="PANTHER" id="PTHR32309:SF13">
    <property type="entry name" value="FERRIC ENTEROBACTIN TRANSPORT PROTEIN FEPE"/>
    <property type="match status" value="1"/>
</dbReference>
<dbReference type="PANTHER" id="PTHR32309">
    <property type="entry name" value="TYROSINE-PROTEIN KINASE"/>
    <property type="match status" value="1"/>
</dbReference>
<protein>
    <submittedName>
        <fullName evidence="9">YveK family protein</fullName>
    </submittedName>
</protein>
<comment type="caution">
    <text evidence="9">The sequence shown here is derived from an EMBL/GenBank/DDBJ whole genome shotgun (WGS) entry which is preliminary data.</text>
</comment>
<evidence type="ECO:0000256" key="3">
    <source>
        <dbReference type="ARBA" id="ARBA00022475"/>
    </source>
</evidence>
<keyword evidence="6 7" id="KW-0472">Membrane</keyword>
<gene>
    <name evidence="9" type="ORF">ACFFJ8_31955</name>
</gene>
<feature type="transmembrane region" description="Helical" evidence="7">
    <location>
        <begin position="176"/>
        <end position="197"/>
    </location>
</feature>
<evidence type="ECO:0000256" key="7">
    <source>
        <dbReference type="SAM" id="Phobius"/>
    </source>
</evidence>
<evidence type="ECO:0000259" key="8">
    <source>
        <dbReference type="Pfam" id="PF02706"/>
    </source>
</evidence>
<keyword evidence="5 7" id="KW-1133">Transmembrane helix</keyword>
<comment type="similarity">
    <text evidence="2">Belongs to the CpsC/CapA family.</text>
</comment>
<evidence type="ECO:0000313" key="9">
    <source>
        <dbReference type="EMBL" id="MFC0395973.1"/>
    </source>
</evidence>
<dbReference type="Pfam" id="PF02706">
    <property type="entry name" value="Wzz"/>
    <property type="match status" value="1"/>
</dbReference>
<evidence type="ECO:0000256" key="1">
    <source>
        <dbReference type="ARBA" id="ARBA00004651"/>
    </source>
</evidence>
<dbReference type="RefSeq" id="WP_204817397.1">
    <property type="nucleotide sequence ID" value="NZ_JANHOF010000002.1"/>
</dbReference>
<dbReference type="InterPro" id="IPR050445">
    <property type="entry name" value="Bact_polysacc_biosynth/exp"/>
</dbReference>
<proteinExistence type="inferred from homology"/>